<dbReference type="SUPFAM" id="SSF48452">
    <property type="entry name" value="TPR-like"/>
    <property type="match status" value="1"/>
</dbReference>
<gene>
    <name evidence="2" type="ORF">D7Z26_06190</name>
</gene>
<organism evidence="2 3">
    <name type="scientific">Cohnella endophytica</name>
    <dbReference type="NCBI Taxonomy" id="2419778"/>
    <lineage>
        <taxon>Bacteria</taxon>
        <taxon>Bacillati</taxon>
        <taxon>Bacillota</taxon>
        <taxon>Bacilli</taxon>
        <taxon>Bacillales</taxon>
        <taxon>Paenibacillaceae</taxon>
        <taxon>Cohnella</taxon>
    </lineage>
</organism>
<evidence type="ECO:0008006" key="4">
    <source>
        <dbReference type="Google" id="ProtNLM"/>
    </source>
</evidence>
<dbReference type="Proteomes" id="UP000282076">
    <property type="component" value="Unassembled WGS sequence"/>
</dbReference>
<sequence length="201" mass="23000">MANTSSNQENEVPKRVPDESNQSVFEQRLAEAVDLHNEGLGGSTSAVWKANDKLEKLRNDFPDQPIAGAFHGSIMTLIARDESSPITRFQWANRGLKLLDEAVASAPADIKIRMLRGNIAYRLPEQFFHRTETAIEDYLFLIDGELRNPGSITNDTYEKLIYELGEAYHRIDRLQEAKICWSRLLKQSADTKYRHLIHQKM</sequence>
<protein>
    <recommendedName>
        <fullName evidence="4">Tetratricopeptide repeat protein</fullName>
    </recommendedName>
</protein>
<evidence type="ECO:0000256" key="1">
    <source>
        <dbReference type="SAM" id="MobiDB-lite"/>
    </source>
</evidence>
<evidence type="ECO:0000313" key="2">
    <source>
        <dbReference type="EMBL" id="RKP56226.1"/>
    </source>
</evidence>
<evidence type="ECO:0000313" key="3">
    <source>
        <dbReference type="Proteomes" id="UP000282076"/>
    </source>
</evidence>
<dbReference type="EMBL" id="RBZM01000003">
    <property type="protein sequence ID" value="RKP56226.1"/>
    <property type="molecule type" value="Genomic_DNA"/>
</dbReference>
<dbReference type="RefSeq" id="WP_120975193.1">
    <property type="nucleotide sequence ID" value="NZ_RBZM01000003.1"/>
</dbReference>
<dbReference type="AlphaFoldDB" id="A0A494Y0E0"/>
<reference evidence="2 3" key="1">
    <citation type="submission" date="2018-10" db="EMBL/GenBank/DDBJ databases">
        <title>Cohnella sp. M2MS4P-1, whole genome shotgun sequence.</title>
        <authorList>
            <person name="Tuo L."/>
        </authorList>
    </citation>
    <scope>NUCLEOTIDE SEQUENCE [LARGE SCALE GENOMIC DNA]</scope>
    <source>
        <strain evidence="2 3">M2MS4P-1</strain>
    </source>
</reference>
<name>A0A494Y0E0_9BACL</name>
<dbReference type="Gene3D" id="1.25.40.10">
    <property type="entry name" value="Tetratricopeptide repeat domain"/>
    <property type="match status" value="1"/>
</dbReference>
<comment type="caution">
    <text evidence="2">The sequence shown here is derived from an EMBL/GenBank/DDBJ whole genome shotgun (WGS) entry which is preliminary data.</text>
</comment>
<keyword evidence="3" id="KW-1185">Reference proteome</keyword>
<feature type="region of interest" description="Disordered" evidence="1">
    <location>
        <begin position="1"/>
        <end position="22"/>
    </location>
</feature>
<dbReference type="InterPro" id="IPR011990">
    <property type="entry name" value="TPR-like_helical_dom_sf"/>
</dbReference>
<accession>A0A494Y0E0</accession>
<feature type="compositionally biased region" description="Polar residues" evidence="1">
    <location>
        <begin position="1"/>
        <end position="10"/>
    </location>
</feature>
<dbReference type="OrthoDB" id="1807878at2"/>
<proteinExistence type="predicted"/>